<accession>A0A2T3JBX4</accession>
<evidence type="ECO:0000256" key="6">
    <source>
        <dbReference type="ARBA" id="ARBA00022692"/>
    </source>
</evidence>
<feature type="domain" description="p-hydroxybenzoic acid efflux pump subunit AaeA-like beta-barrel" evidence="12">
    <location>
        <begin position="244"/>
        <end position="336"/>
    </location>
</feature>
<reference evidence="13 14" key="1">
    <citation type="submission" date="2018-01" db="EMBL/GenBank/DDBJ databases">
        <title>Whole genome sequencing of Histamine producing bacteria.</title>
        <authorList>
            <person name="Butler K."/>
        </authorList>
    </citation>
    <scope>NUCLEOTIDE SEQUENCE [LARGE SCALE GENOMIC DNA]</scope>
    <source>
        <strain evidence="13 14">JCM 12947</strain>
    </source>
</reference>
<organism evidence="13 14">
    <name type="scientific">Photobacterium frigidiphilum</name>
    <dbReference type="NCBI Taxonomy" id="264736"/>
    <lineage>
        <taxon>Bacteria</taxon>
        <taxon>Pseudomonadati</taxon>
        <taxon>Pseudomonadota</taxon>
        <taxon>Gammaproteobacteria</taxon>
        <taxon>Vibrionales</taxon>
        <taxon>Vibrionaceae</taxon>
        <taxon>Photobacterium</taxon>
    </lineage>
</organism>
<dbReference type="InterPro" id="IPR058634">
    <property type="entry name" value="AaeA-lik-b-barrel"/>
</dbReference>
<gene>
    <name evidence="13" type="ORF">C9J12_18865</name>
</gene>
<evidence type="ECO:0000256" key="8">
    <source>
        <dbReference type="ARBA" id="ARBA00023136"/>
    </source>
</evidence>
<dbReference type="InterPro" id="IPR050739">
    <property type="entry name" value="MFP"/>
</dbReference>
<dbReference type="OrthoDB" id="9811754at2"/>
<dbReference type="GO" id="GO:1990961">
    <property type="term" value="P:xenobiotic detoxification by transmembrane export across the plasma membrane"/>
    <property type="evidence" value="ECO:0007669"/>
    <property type="project" value="UniProtKB-ARBA"/>
</dbReference>
<evidence type="ECO:0000256" key="5">
    <source>
        <dbReference type="ARBA" id="ARBA00022519"/>
    </source>
</evidence>
<feature type="domain" description="Multidrug export protein EmrA/FarA alpha-helical hairpin" evidence="11">
    <location>
        <begin position="92"/>
        <end position="203"/>
    </location>
</feature>
<evidence type="ECO:0000256" key="7">
    <source>
        <dbReference type="ARBA" id="ARBA00022989"/>
    </source>
</evidence>
<keyword evidence="7 10" id="KW-1133">Transmembrane helix</keyword>
<keyword evidence="9" id="KW-0175">Coiled coil</keyword>
<keyword evidence="4" id="KW-1003">Cell membrane</keyword>
<proteinExistence type="inferred from homology"/>
<evidence type="ECO:0000313" key="13">
    <source>
        <dbReference type="EMBL" id="PSU46343.1"/>
    </source>
</evidence>
<dbReference type="GO" id="GO:0046677">
    <property type="term" value="P:response to antibiotic"/>
    <property type="evidence" value="ECO:0007669"/>
    <property type="project" value="UniProtKB-ARBA"/>
</dbReference>
<dbReference type="Proteomes" id="UP000240987">
    <property type="component" value="Unassembled WGS sequence"/>
</dbReference>
<keyword evidence="5" id="KW-0997">Cell inner membrane</keyword>
<evidence type="ECO:0000256" key="10">
    <source>
        <dbReference type="SAM" id="Phobius"/>
    </source>
</evidence>
<evidence type="ECO:0000313" key="14">
    <source>
        <dbReference type="Proteomes" id="UP000240987"/>
    </source>
</evidence>
<dbReference type="InterPro" id="IPR058633">
    <property type="entry name" value="EmrA/FarA_HH"/>
</dbReference>
<evidence type="ECO:0000259" key="11">
    <source>
        <dbReference type="Pfam" id="PF25885"/>
    </source>
</evidence>
<evidence type="ECO:0000256" key="9">
    <source>
        <dbReference type="SAM" id="Coils"/>
    </source>
</evidence>
<dbReference type="Gene3D" id="2.40.30.170">
    <property type="match status" value="1"/>
</dbReference>
<evidence type="ECO:0000256" key="2">
    <source>
        <dbReference type="ARBA" id="ARBA00009477"/>
    </source>
</evidence>
<dbReference type="PANTHER" id="PTHR30386:SF19">
    <property type="entry name" value="MULTIDRUG EXPORT PROTEIN EMRA-RELATED"/>
    <property type="match status" value="1"/>
</dbReference>
<keyword evidence="3" id="KW-0813">Transport</keyword>
<dbReference type="Pfam" id="PF25963">
    <property type="entry name" value="Beta-barrel_AAEA"/>
    <property type="match status" value="1"/>
</dbReference>
<dbReference type="Pfam" id="PF25885">
    <property type="entry name" value="HH_EMRA"/>
    <property type="match status" value="1"/>
</dbReference>
<evidence type="ECO:0000256" key="3">
    <source>
        <dbReference type="ARBA" id="ARBA00022448"/>
    </source>
</evidence>
<dbReference type="FunFam" id="2.40.30.170:FF:000003">
    <property type="entry name" value="Multidrug resistance protein A"/>
    <property type="match status" value="1"/>
</dbReference>
<dbReference type="PANTHER" id="PTHR30386">
    <property type="entry name" value="MEMBRANE FUSION SUBUNIT OF EMRAB-TOLC MULTIDRUG EFFLUX PUMP"/>
    <property type="match status" value="1"/>
</dbReference>
<name>A0A2T3JBX4_9GAMM</name>
<comment type="caution">
    <text evidence="13">The sequence shown here is derived from an EMBL/GenBank/DDBJ whole genome shotgun (WGS) entry which is preliminary data.</text>
</comment>
<evidence type="ECO:0000259" key="12">
    <source>
        <dbReference type="Pfam" id="PF25963"/>
    </source>
</evidence>
<feature type="coiled-coil region" evidence="9">
    <location>
        <begin position="85"/>
        <end position="137"/>
    </location>
</feature>
<dbReference type="RefSeq" id="WP_107244123.1">
    <property type="nucleotide sequence ID" value="NZ_PYMJ01000022.1"/>
</dbReference>
<protein>
    <submittedName>
        <fullName evidence="13">Hemolysin D</fullName>
    </submittedName>
</protein>
<keyword evidence="8 10" id="KW-0472">Membrane</keyword>
<evidence type="ECO:0000256" key="4">
    <source>
        <dbReference type="ARBA" id="ARBA00022475"/>
    </source>
</evidence>
<dbReference type="GO" id="GO:0015721">
    <property type="term" value="P:bile acid and bile salt transport"/>
    <property type="evidence" value="ECO:0007669"/>
    <property type="project" value="UniProtKB-ARBA"/>
</dbReference>
<evidence type="ECO:0000256" key="1">
    <source>
        <dbReference type="ARBA" id="ARBA00004383"/>
    </source>
</evidence>
<dbReference type="SUPFAM" id="SSF111369">
    <property type="entry name" value="HlyD-like secretion proteins"/>
    <property type="match status" value="1"/>
</dbReference>
<comment type="similarity">
    <text evidence="2">Belongs to the membrane fusion protein (MFP) (TC 8.A.1) family.</text>
</comment>
<comment type="subcellular location">
    <subcellularLocation>
        <location evidence="1">Cell inner membrane</location>
        <topology evidence="1">Single-pass membrane protein</topology>
        <orientation evidence="1">Periplasmic side</orientation>
    </subcellularLocation>
</comment>
<feature type="transmembrane region" description="Helical" evidence="10">
    <location>
        <begin position="16"/>
        <end position="35"/>
    </location>
</feature>
<dbReference type="GO" id="GO:0005886">
    <property type="term" value="C:plasma membrane"/>
    <property type="evidence" value="ECO:0007669"/>
    <property type="project" value="UniProtKB-SubCell"/>
</dbReference>
<keyword evidence="6 10" id="KW-0812">Transmembrane</keyword>
<sequence length="381" mass="41674">MTTQTLSNSSKKKRNIILTSFTLIVAAAAGIWFMLLPTTQQQTDDAYVAGQQVIITSQEPGTIDSISVDDTQAVKQGSELLTLNRNKLSLEQQSAEANLKATLRQVQSNYIKIDQLKAQVQAEKIAYKQAKQDYNRRIGGDKDGSVLPEVLAHAKNAVNISSQNLVALNKQLEASEVLLPKEKLLNNPQVEAAISQLRKVYLAQVNSTIIAPKSGIIAKRAVQVGQQIQPGQALMTLVPLNKVWIEANFKETQLTNMQAGQPVTLISDLYGSKHTYTGVVAGIGAGTGSAFSAIPAQNATGNWIKVIQRVPVRIYVDPVQFKTHPLRIGMSMKVTVDTESATDEPFDYSVFTTDDSLANITQQHLQTVDQHIDTFVHQITL</sequence>
<keyword evidence="14" id="KW-1185">Reference proteome</keyword>
<dbReference type="AlphaFoldDB" id="A0A2T3JBX4"/>
<dbReference type="EMBL" id="PYMJ01000022">
    <property type="protein sequence ID" value="PSU46343.1"/>
    <property type="molecule type" value="Genomic_DNA"/>
</dbReference>